<sequence>METREKSRKWKQNPEAVKADILRVARAEFARSGLSGTRIEDIAAGTKTSKRMIFYYFQDKQSLYEAVLEDCYAEVRGGESELDLEGLRPDVALRALLEFTFDHHSRNPEFIRLVMIENIHEARHMQKMHALAAKNERAIGVVERICKAGCEAGLFREDISPVALHWQISAVSFFNVANRATFSTNFGPELFDEAGQALLRRTAVRGILASVLKDVSQLDALCPADPSLA</sequence>
<gene>
    <name evidence="4" type="ORF">SAMN04488050_102534</name>
</gene>
<feature type="domain" description="HTH tetR-type" evidence="3">
    <location>
        <begin position="15"/>
        <end position="75"/>
    </location>
</feature>
<evidence type="ECO:0000256" key="1">
    <source>
        <dbReference type="ARBA" id="ARBA00023125"/>
    </source>
</evidence>
<dbReference type="Pfam" id="PF17938">
    <property type="entry name" value="TetR_C_29"/>
    <property type="match status" value="1"/>
</dbReference>
<dbReference type="SUPFAM" id="SSF48498">
    <property type="entry name" value="Tetracyclin repressor-like, C-terminal domain"/>
    <property type="match status" value="1"/>
</dbReference>
<dbReference type="PANTHER" id="PTHR30328:SF54">
    <property type="entry name" value="HTH-TYPE TRANSCRIPTIONAL REPRESSOR SCO4008"/>
    <property type="match status" value="1"/>
</dbReference>
<dbReference type="STRING" id="311180.SAMN04488050_102534"/>
<dbReference type="PROSITE" id="PS50977">
    <property type="entry name" value="HTH_TETR_2"/>
    <property type="match status" value="1"/>
</dbReference>
<dbReference type="InterPro" id="IPR050109">
    <property type="entry name" value="HTH-type_TetR-like_transc_reg"/>
</dbReference>
<dbReference type="RefSeq" id="WP_092420345.1">
    <property type="nucleotide sequence ID" value="NZ_FNCL01000001.1"/>
</dbReference>
<evidence type="ECO:0000313" key="5">
    <source>
        <dbReference type="Proteomes" id="UP000199392"/>
    </source>
</evidence>
<dbReference type="EMBL" id="FOZW01000002">
    <property type="protein sequence ID" value="SFS57714.1"/>
    <property type="molecule type" value="Genomic_DNA"/>
</dbReference>
<dbReference type="InterPro" id="IPR009057">
    <property type="entry name" value="Homeodomain-like_sf"/>
</dbReference>
<dbReference type="InterPro" id="IPR036271">
    <property type="entry name" value="Tet_transcr_reg_TetR-rel_C_sf"/>
</dbReference>
<dbReference type="Gene3D" id="1.10.357.10">
    <property type="entry name" value="Tetracycline Repressor, domain 2"/>
    <property type="match status" value="1"/>
</dbReference>
<organism evidence="4 5">
    <name type="scientific">Alloyangia pacifica</name>
    <dbReference type="NCBI Taxonomy" id="311180"/>
    <lineage>
        <taxon>Bacteria</taxon>
        <taxon>Pseudomonadati</taxon>
        <taxon>Pseudomonadota</taxon>
        <taxon>Alphaproteobacteria</taxon>
        <taxon>Rhodobacterales</taxon>
        <taxon>Roseobacteraceae</taxon>
        <taxon>Alloyangia</taxon>
    </lineage>
</organism>
<dbReference type="PANTHER" id="PTHR30328">
    <property type="entry name" value="TRANSCRIPTIONAL REPRESSOR"/>
    <property type="match status" value="1"/>
</dbReference>
<dbReference type="InterPro" id="IPR001647">
    <property type="entry name" value="HTH_TetR"/>
</dbReference>
<evidence type="ECO:0000259" key="3">
    <source>
        <dbReference type="PROSITE" id="PS50977"/>
    </source>
</evidence>
<dbReference type="Proteomes" id="UP000199392">
    <property type="component" value="Unassembled WGS sequence"/>
</dbReference>
<evidence type="ECO:0000313" key="4">
    <source>
        <dbReference type="EMBL" id="SFS57714.1"/>
    </source>
</evidence>
<accession>A0A1I6QZ81</accession>
<dbReference type="AlphaFoldDB" id="A0A1I6QZ81"/>
<dbReference type="InterPro" id="IPR041474">
    <property type="entry name" value="NicS_C"/>
</dbReference>
<dbReference type="Pfam" id="PF00440">
    <property type="entry name" value="TetR_N"/>
    <property type="match status" value="1"/>
</dbReference>
<dbReference type="SUPFAM" id="SSF46689">
    <property type="entry name" value="Homeodomain-like"/>
    <property type="match status" value="1"/>
</dbReference>
<reference evidence="5" key="1">
    <citation type="submission" date="2016-10" db="EMBL/GenBank/DDBJ databases">
        <authorList>
            <person name="Varghese N."/>
            <person name="Submissions S."/>
        </authorList>
    </citation>
    <scope>NUCLEOTIDE SEQUENCE [LARGE SCALE GENOMIC DNA]</scope>
    <source>
        <strain evidence="5">DSM 26894</strain>
    </source>
</reference>
<name>A0A1I6QZ81_9RHOB</name>
<evidence type="ECO:0000256" key="2">
    <source>
        <dbReference type="PROSITE-ProRule" id="PRU00335"/>
    </source>
</evidence>
<keyword evidence="5" id="KW-1185">Reference proteome</keyword>
<protein>
    <submittedName>
        <fullName evidence="4">Transcriptional regulator, TetR family</fullName>
    </submittedName>
</protein>
<proteinExistence type="predicted"/>
<keyword evidence="1 2" id="KW-0238">DNA-binding</keyword>
<dbReference type="OrthoDB" id="2356263at2"/>
<dbReference type="GO" id="GO:0003677">
    <property type="term" value="F:DNA binding"/>
    <property type="evidence" value="ECO:0007669"/>
    <property type="project" value="UniProtKB-UniRule"/>
</dbReference>
<feature type="DNA-binding region" description="H-T-H motif" evidence="2">
    <location>
        <begin position="38"/>
        <end position="57"/>
    </location>
</feature>